<gene>
    <name evidence="7" type="ORF">SY83_15460</name>
</gene>
<evidence type="ECO:0000256" key="2">
    <source>
        <dbReference type="ARBA" id="ARBA00005947"/>
    </source>
</evidence>
<dbReference type="UniPathway" id="UPA00040"/>
<dbReference type="InterPro" id="IPR023696">
    <property type="entry name" value="Ureohydrolase_dom_sf"/>
</dbReference>
<dbReference type="CDD" id="cd09994">
    <property type="entry name" value="HDAC_AcuC_like"/>
    <property type="match status" value="1"/>
</dbReference>
<sequence length="400" mass="44596">MKIVDEGAKFVFHQDEIDYRFNDSHPFNQQRLVLTCDLLRKAGALPDEAVISPRSATEEELGYVHSKEYIQAVQALSLPAPDREWLARAESYGLTSEDTPYFTRMHEITARVVGGSLKAAELVMSGETSHALHLGGGLHHAFSGKGAGFCVYNDASVAIASIRAKYGARVLYIDTDVHHGDGVQWTFYTDPDVCTFSIHETGKYLFPGSGGVDERGDGLGYGCNFNLPMEPYTEDASWLECFEESLRRVVAAFKPDVIVSQHGCDAHAYDPLSHIHCSMNIYARMPQIIHRLAHEHCEGRWIALGGGGYDIWRVVPRAWSLLWLEMSGHPLGASVEADGLLPLPQDWLDEWGPQSPKQLPGTWLDNPASWESMPRRDEITEKNRRTLQLTTLHLPPETVG</sequence>
<reference evidence="7 8" key="1">
    <citation type="submission" date="2015-01" db="EMBL/GenBank/DDBJ databases">
        <title>Paenibacillus swuensis/DY6/whole genome sequencing.</title>
        <authorList>
            <person name="Kim M.K."/>
            <person name="Srinivasan S."/>
            <person name="Lee J.-J."/>
        </authorList>
    </citation>
    <scope>NUCLEOTIDE SEQUENCE [LARGE SCALE GENOMIC DNA]</scope>
    <source>
        <strain evidence="7 8">DY6</strain>
    </source>
</reference>
<dbReference type="InterPro" id="IPR023801">
    <property type="entry name" value="His_deacetylse_dom"/>
</dbReference>
<proteinExistence type="inferred from homology"/>
<dbReference type="PRINTS" id="PR01270">
    <property type="entry name" value="HDASUPER"/>
</dbReference>
<keyword evidence="4" id="KW-0006">Acetoin catabolism</keyword>
<evidence type="ECO:0000313" key="8">
    <source>
        <dbReference type="Proteomes" id="UP000076927"/>
    </source>
</evidence>
<accession>A0A172TKE0</accession>
<dbReference type="Pfam" id="PF00850">
    <property type="entry name" value="Hist_deacetyl"/>
    <property type="match status" value="1"/>
</dbReference>
<feature type="domain" description="Histone deacetylase" evidence="6">
    <location>
        <begin position="25"/>
        <end position="323"/>
    </location>
</feature>
<evidence type="ECO:0000259" key="6">
    <source>
        <dbReference type="Pfam" id="PF00850"/>
    </source>
</evidence>
<dbReference type="PANTHER" id="PTHR10625">
    <property type="entry name" value="HISTONE DEACETYLASE HDAC1-RELATED"/>
    <property type="match status" value="1"/>
</dbReference>
<dbReference type="STRING" id="1178515.SY83_15460"/>
<dbReference type="KEGG" id="pswu:SY83_15460"/>
<protein>
    <recommendedName>
        <fullName evidence="3">Acetoin utilization protein AcuC</fullName>
    </recommendedName>
</protein>
<evidence type="ECO:0000256" key="3">
    <source>
        <dbReference type="ARBA" id="ARBA00020218"/>
    </source>
</evidence>
<dbReference type="PATRIC" id="fig|1178515.4.peg.3108"/>
<evidence type="ECO:0000256" key="5">
    <source>
        <dbReference type="SAM" id="MobiDB-lite"/>
    </source>
</evidence>
<comment type="pathway">
    <text evidence="1">Ketone degradation; acetoin degradation.</text>
</comment>
<evidence type="ECO:0000256" key="4">
    <source>
        <dbReference type="ARBA" id="ARBA00022627"/>
    </source>
</evidence>
<dbReference type="RefSeq" id="WP_068608120.1">
    <property type="nucleotide sequence ID" value="NZ_CP011388.1"/>
</dbReference>
<dbReference type="EMBL" id="CP011388">
    <property type="protein sequence ID" value="ANE47442.1"/>
    <property type="molecule type" value="Genomic_DNA"/>
</dbReference>
<dbReference type="SUPFAM" id="SSF52768">
    <property type="entry name" value="Arginase/deacetylase"/>
    <property type="match status" value="1"/>
</dbReference>
<dbReference type="InterPro" id="IPR000286">
    <property type="entry name" value="HDACs"/>
</dbReference>
<evidence type="ECO:0000256" key="1">
    <source>
        <dbReference type="ARBA" id="ARBA00005101"/>
    </source>
</evidence>
<keyword evidence="8" id="KW-1185">Reference proteome</keyword>
<dbReference type="InterPro" id="IPR037138">
    <property type="entry name" value="His_deacetylse_dom_sf"/>
</dbReference>
<dbReference type="PANTHER" id="PTHR10625:SF10">
    <property type="entry name" value="HISTONE DEACETYLASE HDAC1"/>
    <property type="match status" value="1"/>
</dbReference>
<comment type="similarity">
    <text evidence="2">Belongs to the histone deacetylase family.</text>
</comment>
<feature type="region of interest" description="Disordered" evidence="5">
    <location>
        <begin position="353"/>
        <end position="377"/>
    </location>
</feature>
<dbReference type="GO" id="GO:0045150">
    <property type="term" value="P:acetoin catabolic process"/>
    <property type="evidence" value="ECO:0007669"/>
    <property type="project" value="UniProtKB-UniPathway"/>
</dbReference>
<dbReference type="AlphaFoldDB" id="A0A172TKE0"/>
<dbReference type="InterPro" id="IPR003085">
    <property type="entry name" value="AcuC"/>
</dbReference>
<name>A0A172TKE0_9BACL</name>
<organism evidence="7 8">
    <name type="scientific">Paenibacillus swuensis</name>
    <dbReference type="NCBI Taxonomy" id="1178515"/>
    <lineage>
        <taxon>Bacteria</taxon>
        <taxon>Bacillati</taxon>
        <taxon>Bacillota</taxon>
        <taxon>Bacilli</taxon>
        <taxon>Bacillales</taxon>
        <taxon>Paenibacillaceae</taxon>
        <taxon>Paenibacillus</taxon>
    </lineage>
</organism>
<dbReference type="GO" id="GO:0004407">
    <property type="term" value="F:histone deacetylase activity"/>
    <property type="evidence" value="ECO:0007669"/>
    <property type="project" value="TreeGrafter"/>
</dbReference>
<dbReference type="Gene3D" id="3.40.800.20">
    <property type="entry name" value="Histone deacetylase domain"/>
    <property type="match status" value="1"/>
</dbReference>
<dbReference type="Proteomes" id="UP000076927">
    <property type="component" value="Chromosome"/>
</dbReference>
<dbReference type="PRINTS" id="PR01272">
    <property type="entry name" value="ACUCPROTEIN"/>
</dbReference>
<evidence type="ECO:0000313" key="7">
    <source>
        <dbReference type="EMBL" id="ANE47442.1"/>
    </source>
</evidence>
<dbReference type="OrthoDB" id="9808367at2"/>
<dbReference type="GO" id="GO:0040029">
    <property type="term" value="P:epigenetic regulation of gene expression"/>
    <property type="evidence" value="ECO:0007669"/>
    <property type="project" value="TreeGrafter"/>
</dbReference>